<organism evidence="1 2">
    <name type="scientific">Nocardioides acrostichi</name>
    <dbReference type="NCBI Taxonomy" id="2784339"/>
    <lineage>
        <taxon>Bacteria</taxon>
        <taxon>Bacillati</taxon>
        <taxon>Actinomycetota</taxon>
        <taxon>Actinomycetes</taxon>
        <taxon>Propionibacteriales</taxon>
        <taxon>Nocardioidaceae</taxon>
        <taxon>Nocardioides</taxon>
    </lineage>
</organism>
<dbReference type="Pfam" id="PF06089">
    <property type="entry name" value="Asparaginase_II"/>
    <property type="match status" value="1"/>
</dbReference>
<dbReference type="Proteomes" id="UP000656804">
    <property type="component" value="Unassembled WGS sequence"/>
</dbReference>
<gene>
    <name evidence="1" type="ORF">ISG29_10430</name>
</gene>
<comment type="caution">
    <text evidence="1">The sequence shown here is derived from an EMBL/GenBank/DDBJ whole genome shotgun (WGS) entry which is preliminary data.</text>
</comment>
<name>A0A930Y697_9ACTN</name>
<protein>
    <submittedName>
        <fullName evidence="1">Asparaginase</fullName>
    </submittedName>
</protein>
<dbReference type="PANTHER" id="PTHR42110:SF1">
    <property type="entry name" value="L-ASPARAGINASE, PUTATIVE (AFU_ORTHOLOGUE AFUA_3G11890)-RELATED"/>
    <property type="match status" value="1"/>
</dbReference>
<sequence>MPTPASNPVVAEVLRSGFVEGHHHGAVVALDADGEVAWSVGDVDSPMFPRSCNKPLQAAAMAATGLDLPPDLLAIACASHSGEALHVEAVRRLLDSVALDDTALQCPPDWPLEPRVRDDVLRAGGRPLRILMNCSGKHAAMLATCVVNRWPVESYLHPEHPLQQRIAATHARLTGAPAAHVAVDGCGAPQLSASLTGLARAFAALATARSGAERRVADAVRAHPELVSGTQRDERRLLERLPGAIAKLGAEACYAVALPDGRAFALKIDDGSDRARPVVMDAVLARAGVLPAPPPHDLLRATLGAGGTG</sequence>
<keyword evidence="2" id="KW-1185">Reference proteome</keyword>
<dbReference type="RefSeq" id="WP_194503363.1">
    <property type="nucleotide sequence ID" value="NZ_JADIVZ010000004.1"/>
</dbReference>
<evidence type="ECO:0000313" key="1">
    <source>
        <dbReference type="EMBL" id="MBF4162110.1"/>
    </source>
</evidence>
<dbReference type="AlphaFoldDB" id="A0A930Y697"/>
<dbReference type="InterPro" id="IPR010349">
    <property type="entry name" value="Asparaginase_II"/>
</dbReference>
<reference evidence="1" key="1">
    <citation type="submission" date="2020-11" db="EMBL/GenBank/DDBJ databases">
        <title>Nocardioides sp. CBS4Y-1, whole genome shotgun sequence.</title>
        <authorList>
            <person name="Tuo L."/>
        </authorList>
    </citation>
    <scope>NUCLEOTIDE SEQUENCE</scope>
    <source>
        <strain evidence="1">CBS4Y-1</strain>
    </source>
</reference>
<proteinExistence type="predicted"/>
<dbReference type="PANTHER" id="PTHR42110">
    <property type="entry name" value="L-ASPARAGINASE, PUTATIVE (AFU_ORTHOLOGUE AFUA_3G11890)-RELATED"/>
    <property type="match status" value="1"/>
</dbReference>
<evidence type="ECO:0000313" key="2">
    <source>
        <dbReference type="Proteomes" id="UP000656804"/>
    </source>
</evidence>
<accession>A0A930Y697</accession>
<dbReference type="EMBL" id="JADIVZ010000004">
    <property type="protein sequence ID" value="MBF4162110.1"/>
    <property type="molecule type" value="Genomic_DNA"/>
</dbReference>